<comment type="cofactor">
    <cofactor evidence="7">
        <name>Zn(2+)</name>
        <dbReference type="ChEBI" id="CHEBI:29105"/>
    </cofactor>
    <text evidence="7">Binds 1 zinc ion per subunit.</text>
</comment>
<keyword evidence="3 7" id="KW-0479">Metal-binding</keyword>
<dbReference type="GO" id="GO:0046872">
    <property type="term" value="F:metal ion binding"/>
    <property type="evidence" value="ECO:0007669"/>
    <property type="project" value="UniProtKB-KW"/>
</dbReference>
<feature type="binding site" evidence="7">
    <location>
        <position position="154"/>
    </location>
    <ligand>
        <name>Zn(2+)</name>
        <dbReference type="ChEBI" id="CHEBI:29105"/>
        <note>catalytic</note>
    </ligand>
</feature>
<keyword evidence="4" id="KW-0378">Hydrolase</keyword>
<evidence type="ECO:0000256" key="8">
    <source>
        <dbReference type="SAM" id="MobiDB-lite"/>
    </source>
</evidence>
<protein>
    <submittedName>
        <fullName evidence="10">GP63-like</fullName>
    </submittedName>
</protein>
<dbReference type="PANTHER" id="PTHR10942:SF0">
    <property type="entry name" value="LEISHMANOLYSIN-LIKE PEPTIDASE"/>
    <property type="match status" value="1"/>
</dbReference>
<dbReference type="GO" id="GO:0005737">
    <property type="term" value="C:cytoplasm"/>
    <property type="evidence" value="ECO:0000318"/>
    <property type="project" value="GO_Central"/>
</dbReference>
<evidence type="ECO:0000313" key="10">
    <source>
        <dbReference type="EMBL" id="EAY02840.1"/>
    </source>
</evidence>
<dbReference type="InterPro" id="IPR001577">
    <property type="entry name" value="Peptidase_M8"/>
</dbReference>
<evidence type="ECO:0000256" key="4">
    <source>
        <dbReference type="ARBA" id="ARBA00022801"/>
    </source>
</evidence>
<dbReference type="OrthoDB" id="527990at2759"/>
<dbReference type="GO" id="GO:0004222">
    <property type="term" value="F:metalloendopeptidase activity"/>
    <property type="evidence" value="ECO:0007669"/>
    <property type="project" value="InterPro"/>
</dbReference>
<dbReference type="eggNOG" id="KOG2556">
    <property type="taxonomic scope" value="Eukaryota"/>
</dbReference>
<evidence type="ECO:0000313" key="11">
    <source>
        <dbReference type="Proteomes" id="UP000001542"/>
    </source>
</evidence>
<accession>A2EWZ8</accession>
<keyword evidence="9" id="KW-1133">Transmembrane helix</keyword>
<name>A2EWZ8_TRIV3</name>
<dbReference type="VEuPathDB" id="TrichDB:TVAGG3_0267710"/>
<dbReference type="VEuPathDB" id="TrichDB:TVAG_293080"/>
<feature type="binding site" evidence="7">
    <location>
        <position position="150"/>
    </location>
    <ligand>
        <name>Zn(2+)</name>
        <dbReference type="ChEBI" id="CHEBI:29105"/>
        <note>catalytic</note>
    </ligand>
</feature>
<keyword evidence="5 7" id="KW-0862">Zinc</keyword>
<dbReference type="KEGG" id="tva:4760680"/>
<evidence type="ECO:0000256" key="5">
    <source>
        <dbReference type="ARBA" id="ARBA00022833"/>
    </source>
</evidence>
<feature type="region of interest" description="Disordered" evidence="8">
    <location>
        <begin position="596"/>
        <end position="646"/>
    </location>
</feature>
<feature type="compositionally biased region" description="Polar residues" evidence="8">
    <location>
        <begin position="636"/>
        <end position="645"/>
    </location>
</feature>
<feature type="compositionally biased region" description="Basic and acidic residues" evidence="8">
    <location>
        <begin position="708"/>
        <end position="722"/>
    </location>
</feature>
<reference evidence="10" key="2">
    <citation type="journal article" date="2007" name="Science">
        <title>Draft genome sequence of the sexually transmitted pathogen Trichomonas vaginalis.</title>
        <authorList>
            <person name="Carlton J.M."/>
            <person name="Hirt R.P."/>
            <person name="Silva J.C."/>
            <person name="Delcher A.L."/>
            <person name="Schatz M."/>
            <person name="Zhao Q."/>
            <person name="Wortman J.R."/>
            <person name="Bidwell S.L."/>
            <person name="Alsmark U.C.M."/>
            <person name="Besteiro S."/>
            <person name="Sicheritz-Ponten T."/>
            <person name="Noel C.J."/>
            <person name="Dacks J.B."/>
            <person name="Foster P.G."/>
            <person name="Simillion C."/>
            <person name="Van de Peer Y."/>
            <person name="Miranda-Saavedra D."/>
            <person name="Barton G.J."/>
            <person name="Westrop G.D."/>
            <person name="Mueller S."/>
            <person name="Dessi D."/>
            <person name="Fiori P.L."/>
            <person name="Ren Q."/>
            <person name="Paulsen I."/>
            <person name="Zhang H."/>
            <person name="Bastida-Corcuera F.D."/>
            <person name="Simoes-Barbosa A."/>
            <person name="Brown M.T."/>
            <person name="Hayes R.D."/>
            <person name="Mukherjee M."/>
            <person name="Okumura C.Y."/>
            <person name="Schneider R."/>
            <person name="Smith A.J."/>
            <person name="Vanacova S."/>
            <person name="Villalvazo M."/>
            <person name="Haas B.J."/>
            <person name="Pertea M."/>
            <person name="Feldblyum T.V."/>
            <person name="Utterback T.R."/>
            <person name="Shu C.L."/>
            <person name="Osoegawa K."/>
            <person name="de Jong P.J."/>
            <person name="Hrdy I."/>
            <person name="Horvathova L."/>
            <person name="Zubacova Z."/>
            <person name="Dolezal P."/>
            <person name="Malik S.B."/>
            <person name="Logsdon J.M. Jr."/>
            <person name="Henze K."/>
            <person name="Gupta A."/>
            <person name="Wang C.C."/>
            <person name="Dunne R.L."/>
            <person name="Upcroft J.A."/>
            <person name="Upcroft P."/>
            <person name="White O."/>
            <person name="Salzberg S.L."/>
            <person name="Tang P."/>
            <person name="Chiu C.-H."/>
            <person name="Lee Y.-S."/>
            <person name="Embley T.M."/>
            <person name="Coombs G.H."/>
            <person name="Mottram J.C."/>
            <person name="Tachezy J."/>
            <person name="Fraser-Liggett C.M."/>
            <person name="Johnson P.J."/>
        </authorList>
    </citation>
    <scope>NUCLEOTIDE SEQUENCE [LARGE SCALE GENOMIC DNA]</scope>
    <source>
        <strain evidence="10">G3</strain>
    </source>
</reference>
<feature type="transmembrane region" description="Helical" evidence="9">
    <location>
        <begin position="543"/>
        <end position="569"/>
    </location>
</feature>
<keyword evidence="11" id="KW-1185">Reference proteome</keyword>
<comment type="similarity">
    <text evidence="1">Belongs to the peptidase M8 family.</text>
</comment>
<evidence type="ECO:0000256" key="9">
    <source>
        <dbReference type="SAM" id="Phobius"/>
    </source>
</evidence>
<evidence type="ECO:0000256" key="3">
    <source>
        <dbReference type="ARBA" id="ARBA00022723"/>
    </source>
</evidence>
<dbReference type="GO" id="GO:0006508">
    <property type="term" value="P:proteolysis"/>
    <property type="evidence" value="ECO:0007669"/>
    <property type="project" value="UniProtKB-KW"/>
</dbReference>
<dbReference type="GO" id="GO:0016020">
    <property type="term" value="C:membrane"/>
    <property type="evidence" value="ECO:0007669"/>
    <property type="project" value="InterPro"/>
</dbReference>
<dbReference type="Gene3D" id="3.90.132.10">
    <property type="entry name" value="Leishmanolysin , domain 2"/>
    <property type="match status" value="1"/>
</dbReference>
<proteinExistence type="inferred from homology"/>
<evidence type="ECO:0000256" key="1">
    <source>
        <dbReference type="ARBA" id="ARBA00005860"/>
    </source>
</evidence>
<keyword evidence="6 7" id="KW-0482">Metalloprotease</keyword>
<dbReference type="PANTHER" id="PTHR10942">
    <property type="entry name" value="LEISHMANOLYSIN-LIKE PEPTIDASE"/>
    <property type="match status" value="1"/>
</dbReference>
<dbReference type="FunFam" id="3.90.132.10:FF:000008">
    <property type="entry name" value="GP63-like"/>
    <property type="match status" value="1"/>
</dbReference>
<organism evidence="10 11">
    <name type="scientific">Trichomonas vaginalis (strain ATCC PRA-98 / G3)</name>
    <dbReference type="NCBI Taxonomy" id="412133"/>
    <lineage>
        <taxon>Eukaryota</taxon>
        <taxon>Metamonada</taxon>
        <taxon>Parabasalia</taxon>
        <taxon>Trichomonadida</taxon>
        <taxon>Trichomonadidae</taxon>
        <taxon>Trichomonas</taxon>
    </lineage>
</organism>
<dbReference type="GO" id="GO:0007155">
    <property type="term" value="P:cell adhesion"/>
    <property type="evidence" value="ECO:0007669"/>
    <property type="project" value="InterPro"/>
</dbReference>
<dbReference type="GO" id="GO:0008233">
    <property type="term" value="F:peptidase activity"/>
    <property type="evidence" value="ECO:0000318"/>
    <property type="project" value="GO_Central"/>
</dbReference>
<keyword evidence="2" id="KW-0645">Protease</keyword>
<dbReference type="InParanoid" id="A2EWZ8"/>
<sequence length="729" mass="82295">MHDEAQKNIQVVQETVPNYRQSLDGENSGYVPLKIDFKTDRFTLSNVESSVLDTVKNFTRDFLQCKDNKPFDLVGNYSDGTKITGKSNESINLHITLENAPNSSFEAGLAASVVPVILKQDMEGRPIQGRLTLPSINSYPKEFQINLVKHAVFHILGISASMYQSFKDPTTGKNYSSDNLFCNFTKLGKNFTFLVTPGAHMVAYNHFGPNPFTGDDNKVCPAGIELDSNPSYGFSHPESLIYHTDIMTAATYNPQIQIGRVTDVTIAMLNDTGFYKVNYRLGQPNIWLNTYSYDTLNHTDWAINVPEEFFPSDYFANVNASGIEALTIAMGGGMGPDQQTDVASDYQVGFDFTFAGTTKVLPFSYKVNLTNLDPNKTGTETFYLTDKVYYFKKNSTKNKYYNPKPRNYMGAYQEMKFMPLLLKTIHDANPTLNCPPGQFIHPGTNKLNIGKVYQCNKVVCDFEKYSNYTYYFNQNHKFTCRAFNESVNIKDEVTKETITIKCVDPGRFCRTINLTDSYFTGDPLLRSYEIDNSQAEAALKKKIAIGVAVTFVIILIVAIVAFVFIFRWIKKKQREEDMRRFKAIIAKVKATKRSQTVAETGGKEIKEPLQQHKTERTSRATSMIPRNPLDEPGQRGNLTPGQSGKTNERLQQILFLQQMDKTRDYQKVDDQKQEQPPVAEMISHGPEPGENLDEISEGTSVDNPSSENEEKAKQEEEAKPTDFNDSLIL</sequence>
<feature type="binding site" evidence="7">
    <location>
        <position position="236"/>
    </location>
    <ligand>
        <name>Zn(2+)</name>
        <dbReference type="ChEBI" id="CHEBI:29105"/>
        <note>catalytic</note>
    </ligand>
</feature>
<evidence type="ECO:0000256" key="2">
    <source>
        <dbReference type="ARBA" id="ARBA00022670"/>
    </source>
</evidence>
<gene>
    <name evidence="10" type="ORF">TVAG_293080</name>
</gene>
<dbReference type="RefSeq" id="XP_001315063.1">
    <property type="nucleotide sequence ID" value="XM_001315028.1"/>
</dbReference>
<evidence type="ECO:0000256" key="7">
    <source>
        <dbReference type="PIRSR" id="PIRSR601577-2"/>
    </source>
</evidence>
<reference evidence="10" key="1">
    <citation type="submission" date="2006-10" db="EMBL/GenBank/DDBJ databases">
        <authorList>
            <person name="Amadeo P."/>
            <person name="Zhao Q."/>
            <person name="Wortman J."/>
            <person name="Fraser-Liggett C."/>
            <person name="Carlton J."/>
        </authorList>
    </citation>
    <scope>NUCLEOTIDE SEQUENCE</scope>
    <source>
        <strain evidence="10">G3</strain>
    </source>
</reference>
<dbReference type="EMBL" id="DS113523">
    <property type="protein sequence ID" value="EAY02840.1"/>
    <property type="molecule type" value="Genomic_DNA"/>
</dbReference>
<keyword evidence="9" id="KW-0812">Transmembrane</keyword>
<keyword evidence="9" id="KW-0472">Membrane</keyword>
<evidence type="ECO:0000256" key="6">
    <source>
        <dbReference type="ARBA" id="ARBA00023049"/>
    </source>
</evidence>
<dbReference type="Pfam" id="PF01457">
    <property type="entry name" value="Peptidase_M8"/>
    <property type="match status" value="1"/>
</dbReference>
<feature type="compositionally biased region" description="Polar residues" evidence="8">
    <location>
        <begin position="697"/>
        <end position="706"/>
    </location>
</feature>
<feature type="compositionally biased region" description="Basic and acidic residues" evidence="8">
    <location>
        <begin position="663"/>
        <end position="673"/>
    </location>
</feature>
<feature type="compositionally biased region" description="Basic and acidic residues" evidence="8">
    <location>
        <begin position="601"/>
        <end position="618"/>
    </location>
</feature>
<feature type="region of interest" description="Disordered" evidence="8">
    <location>
        <begin position="663"/>
        <end position="729"/>
    </location>
</feature>
<dbReference type="SUPFAM" id="SSF55486">
    <property type="entry name" value="Metalloproteases ('zincins'), catalytic domain"/>
    <property type="match status" value="1"/>
</dbReference>
<dbReference type="AlphaFoldDB" id="A2EWZ8"/>
<dbReference type="Proteomes" id="UP000001542">
    <property type="component" value="Unassembled WGS sequence"/>
</dbReference>